<reference evidence="2 3" key="2">
    <citation type="submission" date="2024-09" db="EMBL/GenBank/DDBJ databases">
        <title>Draft genome sequence of Candidatus Magnetaquicoccaceae bacterium FCR-1.</title>
        <authorList>
            <person name="Shimoshige H."/>
            <person name="Shimamura S."/>
            <person name="Taoka A."/>
            <person name="Kobayashi H."/>
            <person name="Maekawa T."/>
        </authorList>
    </citation>
    <scope>NUCLEOTIDE SEQUENCE [LARGE SCALE GENOMIC DNA]</scope>
    <source>
        <strain evidence="2 3">FCR-1</strain>
    </source>
</reference>
<accession>A0ABQ0C8J1</accession>
<sequence>MGLIQRTLKNFHARVHPAEINPLVRYGALEKIPMPARLSIPPQQRSGKPREPCIAPQQEIHPSAGTRKKAAAAKFADETANPATVESVA</sequence>
<reference evidence="2 3" key="1">
    <citation type="submission" date="2024-05" db="EMBL/GenBank/DDBJ databases">
        <authorList>
            <consortium name="Candidatus Magnetaquicoccaceae bacterium FCR-1 genome sequencing consortium"/>
            <person name="Shimoshige H."/>
            <person name="Shimamura S."/>
            <person name="Taoka A."/>
            <person name="Kobayashi H."/>
            <person name="Maekawa T."/>
        </authorList>
    </citation>
    <scope>NUCLEOTIDE SEQUENCE [LARGE SCALE GENOMIC DNA]</scope>
    <source>
        <strain evidence="2 3">FCR-1</strain>
    </source>
</reference>
<evidence type="ECO:0000256" key="1">
    <source>
        <dbReference type="SAM" id="MobiDB-lite"/>
    </source>
</evidence>
<keyword evidence="3" id="KW-1185">Reference proteome</keyword>
<proteinExistence type="predicted"/>
<name>A0ABQ0C8J1_9PROT</name>
<dbReference type="EMBL" id="BAAFGK010000004">
    <property type="protein sequence ID" value="GAB0057197.1"/>
    <property type="molecule type" value="Genomic_DNA"/>
</dbReference>
<dbReference type="Proteomes" id="UP001628193">
    <property type="component" value="Unassembled WGS sequence"/>
</dbReference>
<evidence type="ECO:0000313" key="2">
    <source>
        <dbReference type="EMBL" id="GAB0057197.1"/>
    </source>
</evidence>
<organism evidence="2 3">
    <name type="scientific">Candidatus Magnetaquiglobus chichijimensis</name>
    <dbReference type="NCBI Taxonomy" id="3141448"/>
    <lineage>
        <taxon>Bacteria</taxon>
        <taxon>Pseudomonadati</taxon>
        <taxon>Pseudomonadota</taxon>
        <taxon>Magnetococcia</taxon>
        <taxon>Magnetococcales</taxon>
        <taxon>Candidatus Magnetaquicoccaceae</taxon>
        <taxon>Candidatus Magnetaquiglobus</taxon>
    </lineage>
</organism>
<feature type="region of interest" description="Disordered" evidence="1">
    <location>
        <begin position="62"/>
        <end position="89"/>
    </location>
</feature>
<gene>
    <name evidence="2" type="ORF">SIID45300_01520</name>
</gene>
<protein>
    <submittedName>
        <fullName evidence="2">Uncharacterized protein</fullName>
    </submittedName>
</protein>
<evidence type="ECO:0000313" key="3">
    <source>
        <dbReference type="Proteomes" id="UP001628193"/>
    </source>
</evidence>
<comment type="caution">
    <text evidence="2">The sequence shown here is derived from an EMBL/GenBank/DDBJ whole genome shotgun (WGS) entry which is preliminary data.</text>
</comment>